<dbReference type="SUPFAM" id="SSF54928">
    <property type="entry name" value="RNA-binding domain, RBD"/>
    <property type="match status" value="3"/>
</dbReference>
<feature type="compositionally biased region" description="Polar residues" evidence="4">
    <location>
        <begin position="650"/>
        <end position="660"/>
    </location>
</feature>
<dbReference type="InterPro" id="IPR000504">
    <property type="entry name" value="RRM_dom"/>
</dbReference>
<evidence type="ECO:0000256" key="3">
    <source>
        <dbReference type="PROSITE-ProRule" id="PRU00176"/>
    </source>
</evidence>
<dbReference type="WBParaSite" id="ECPE_0000345401-mRNA-1">
    <property type="protein sequence ID" value="ECPE_0000345401-mRNA-1"/>
    <property type="gene ID" value="ECPE_0000345401"/>
</dbReference>
<keyword evidence="7" id="KW-1185">Reference proteome</keyword>
<dbReference type="EMBL" id="UZAN01040410">
    <property type="protein sequence ID" value="VDP69561.1"/>
    <property type="molecule type" value="Genomic_DNA"/>
</dbReference>
<evidence type="ECO:0000256" key="1">
    <source>
        <dbReference type="ARBA" id="ARBA00022737"/>
    </source>
</evidence>
<dbReference type="InterPro" id="IPR055204">
    <property type="entry name" value="HNRNPL_RRM"/>
</dbReference>
<dbReference type="CDD" id="cd12427">
    <property type="entry name" value="RRM4_hnRNPL_like"/>
    <property type="match status" value="1"/>
</dbReference>
<evidence type="ECO:0000256" key="2">
    <source>
        <dbReference type="ARBA" id="ARBA00022884"/>
    </source>
</evidence>
<protein>
    <submittedName>
        <fullName evidence="8">RRM domain-containing protein</fullName>
    </submittedName>
</protein>
<evidence type="ECO:0000259" key="5">
    <source>
        <dbReference type="PROSITE" id="PS50102"/>
    </source>
</evidence>
<dbReference type="Proteomes" id="UP000272942">
    <property type="component" value="Unassembled WGS sequence"/>
</dbReference>
<keyword evidence="1" id="KW-0677">Repeat</keyword>
<dbReference type="CDD" id="cd12424">
    <property type="entry name" value="RRM3_hnRNPL_like"/>
    <property type="match status" value="1"/>
</dbReference>
<evidence type="ECO:0000313" key="6">
    <source>
        <dbReference type="EMBL" id="VDP69561.1"/>
    </source>
</evidence>
<feature type="domain" description="RRM" evidence="5">
    <location>
        <begin position="47"/>
        <end position="121"/>
    </location>
</feature>
<proteinExistence type="predicted"/>
<dbReference type="PANTHER" id="PTHR15592">
    <property type="entry name" value="MATRIN 3/NUCLEAR PROTEIN 220-RELATED"/>
    <property type="match status" value="1"/>
</dbReference>
<dbReference type="GO" id="GO:0003723">
    <property type="term" value="F:RNA binding"/>
    <property type="evidence" value="ECO:0007669"/>
    <property type="project" value="UniProtKB-UniRule"/>
</dbReference>
<feature type="compositionally biased region" description="Acidic residues" evidence="4">
    <location>
        <begin position="664"/>
        <end position="674"/>
    </location>
</feature>
<dbReference type="OrthoDB" id="302770at2759"/>
<dbReference type="Pfam" id="PF22976">
    <property type="entry name" value="RRM_10"/>
    <property type="match status" value="1"/>
</dbReference>
<evidence type="ECO:0000313" key="7">
    <source>
        <dbReference type="Proteomes" id="UP000272942"/>
    </source>
</evidence>
<reference evidence="8" key="1">
    <citation type="submission" date="2016-06" db="UniProtKB">
        <authorList>
            <consortium name="WormBaseParasite"/>
        </authorList>
    </citation>
    <scope>IDENTIFICATION</scope>
</reference>
<feature type="compositionally biased region" description="Polar residues" evidence="4">
    <location>
        <begin position="687"/>
        <end position="701"/>
    </location>
</feature>
<dbReference type="Gene3D" id="3.30.70.330">
    <property type="match status" value="4"/>
</dbReference>
<dbReference type="InterPro" id="IPR035979">
    <property type="entry name" value="RBD_domain_sf"/>
</dbReference>
<accession>A0A183A916</accession>
<dbReference type="Pfam" id="PF11835">
    <property type="entry name" value="RRM_8"/>
    <property type="match status" value="1"/>
</dbReference>
<name>A0A183A916_9TREM</name>
<dbReference type="SMART" id="SM00360">
    <property type="entry name" value="RRM"/>
    <property type="match status" value="3"/>
</dbReference>
<dbReference type="InterPro" id="IPR021790">
    <property type="entry name" value="PTBP1-like_RRM2"/>
</dbReference>
<evidence type="ECO:0000313" key="8">
    <source>
        <dbReference type="WBParaSite" id="ECPE_0000345401-mRNA-1"/>
    </source>
</evidence>
<reference evidence="6 7" key="2">
    <citation type="submission" date="2018-11" db="EMBL/GenBank/DDBJ databases">
        <authorList>
            <consortium name="Pathogen Informatics"/>
        </authorList>
    </citation>
    <scope>NUCLEOTIDE SEQUENCE [LARGE SCALE GENOMIC DNA]</scope>
    <source>
        <strain evidence="6 7">Egypt</strain>
    </source>
</reference>
<dbReference type="Pfam" id="PF13893">
    <property type="entry name" value="RRM_5"/>
    <property type="match status" value="1"/>
</dbReference>
<feature type="region of interest" description="Disordered" evidence="4">
    <location>
        <begin position="642"/>
        <end position="709"/>
    </location>
</feature>
<dbReference type="InterPro" id="IPR012677">
    <property type="entry name" value="Nucleotide-bd_a/b_plait_sf"/>
</dbReference>
<dbReference type="AlphaFoldDB" id="A0A183A916"/>
<gene>
    <name evidence="6" type="ORF">ECPE_LOCUS3451</name>
</gene>
<organism evidence="8">
    <name type="scientific">Echinostoma caproni</name>
    <dbReference type="NCBI Taxonomy" id="27848"/>
    <lineage>
        <taxon>Eukaryota</taxon>
        <taxon>Metazoa</taxon>
        <taxon>Spiralia</taxon>
        <taxon>Lophotrochozoa</taxon>
        <taxon>Platyhelminthes</taxon>
        <taxon>Trematoda</taxon>
        <taxon>Digenea</taxon>
        <taxon>Plagiorchiida</taxon>
        <taxon>Echinostomata</taxon>
        <taxon>Echinostomatoidea</taxon>
        <taxon>Echinostomatidae</taxon>
        <taxon>Echinostoma</taxon>
    </lineage>
</organism>
<keyword evidence="2 3" id="KW-0694">RNA-binding</keyword>
<evidence type="ECO:0000256" key="4">
    <source>
        <dbReference type="SAM" id="MobiDB-lite"/>
    </source>
</evidence>
<sequence>MSSAPKRGRYGALAVATAQFYNTTGTVPSQLHLAPDISYLITTQPSCTIVVCELPGGCNEQELQGLFARFGQVKRTKIVCNGRAALVEFCEISTPTRLVHMAKTNPFFVGTSIVRLEFSSEAIAMSNEAKVPSDKPATTSEPTRILHLDIAAADYPITVDVIKAICAPHGQIQRIFIGKKNVDRSLEALVEFQSIEEAKAVKQQLDGADIYSGCCSLTVTYSQIPKVHVTKNDSESWDFTGPNAGVQGPLNNSANQRTLLSISATTANTMSSPLVQPPPSALPAPAACVPPTPYVQPAHSYPPHMVPSATNTQMGYYAMPPYMPPPPNAPPPMYGQMPAPHPGAYGAPAPYMGYNGPNQRPAVRPPVQTAFPASATVVILPTPPSTHPVSPKGIGLGHATSNLSSTSSTAHPTDVSVFESMEGVVLMACNLPTHLNCDHLFNLLCLYGNIARIKFLKTRPGCAMIQVGTAEVADLIHRYYDSITIFDRTIQFYHSKQPELTEHENLGVLEDGSPVMKNYMNDPNNRFRNVIVASRSRILEPSRTLHFFNTPLYITPEDVSTVFTNAGVKSPPRIVIFTAKHGQKTSLGLVEWDTLSEALEALALLNHYPIHVSGVSHPFHMKLAFSPKPISNDRVGQSLIRYPAPPLTTEVRSTSHTTSRPEAEDILANEDEDNPGAAVDADKNNDSHLSVSNGVRGSSPSPEEHLGSKSDLQTIVLPVMLPMEIPSLFSLPASNSVQVSPRLPPSVEALVHPRPYWTTDALEALLVSGGNIGSLTEDIVLHRLRWAVMFCICLPVDCLAVLSARIGQGWKKLRGGQTMTWCRGIKKPVGAAQNRCQCRGCYAVCLAKPRSP</sequence>
<dbReference type="PROSITE" id="PS50102">
    <property type="entry name" value="RRM"/>
    <property type="match status" value="1"/>
</dbReference>